<reference evidence="2" key="1">
    <citation type="submission" date="2019-12" db="EMBL/GenBank/DDBJ databases">
        <title>Novel species isolated from a subtropical stream in China.</title>
        <authorList>
            <person name="Lu H."/>
        </authorList>
    </citation>
    <scope>NUCLEOTIDE SEQUENCE [LARGE SCALE GENOMIC DNA]</scope>
    <source>
        <strain evidence="2">FT93W</strain>
    </source>
</reference>
<dbReference type="EMBL" id="WWCL01000002">
    <property type="protein sequence ID" value="MYN45780.1"/>
    <property type="molecule type" value="Genomic_DNA"/>
</dbReference>
<name>A0A845HXA5_9BURK</name>
<evidence type="ECO:0000256" key="1">
    <source>
        <dbReference type="SAM" id="Phobius"/>
    </source>
</evidence>
<comment type="caution">
    <text evidence="2">The sequence shown here is derived from an EMBL/GenBank/DDBJ whole genome shotgun (WGS) entry which is preliminary data.</text>
</comment>
<keyword evidence="1" id="KW-0812">Transmembrane</keyword>
<proteinExistence type="predicted"/>
<gene>
    <name evidence="2" type="ORF">GTP23_12055</name>
</gene>
<dbReference type="Proteomes" id="UP000444316">
    <property type="component" value="Unassembled WGS sequence"/>
</dbReference>
<dbReference type="RefSeq" id="WP_161035330.1">
    <property type="nucleotide sequence ID" value="NZ_WWCL01000002.1"/>
</dbReference>
<organism evidence="2 3">
    <name type="scientific">Duganella fentianensis</name>
    <dbReference type="NCBI Taxonomy" id="2692177"/>
    <lineage>
        <taxon>Bacteria</taxon>
        <taxon>Pseudomonadati</taxon>
        <taxon>Pseudomonadota</taxon>
        <taxon>Betaproteobacteria</taxon>
        <taxon>Burkholderiales</taxon>
        <taxon>Oxalobacteraceae</taxon>
        <taxon>Telluria group</taxon>
        <taxon>Duganella</taxon>
    </lineage>
</organism>
<keyword evidence="1" id="KW-0472">Membrane</keyword>
<feature type="transmembrane region" description="Helical" evidence="1">
    <location>
        <begin position="21"/>
        <end position="42"/>
    </location>
</feature>
<evidence type="ECO:0000313" key="2">
    <source>
        <dbReference type="EMBL" id="MYN45780.1"/>
    </source>
</evidence>
<accession>A0A845HXA5</accession>
<keyword evidence="3" id="KW-1185">Reference proteome</keyword>
<keyword evidence="1" id="KW-1133">Transmembrane helix</keyword>
<sequence length="50" mass="5243">MSRAAHWKRIGTPAREARLAAFAENLLACIASAALIALPAVLDAAGWLRG</sequence>
<dbReference type="AlphaFoldDB" id="A0A845HXA5"/>
<protein>
    <submittedName>
        <fullName evidence="2">Uncharacterized protein</fullName>
    </submittedName>
</protein>
<evidence type="ECO:0000313" key="3">
    <source>
        <dbReference type="Proteomes" id="UP000444316"/>
    </source>
</evidence>